<feature type="compositionally biased region" description="Polar residues" evidence="4">
    <location>
        <begin position="399"/>
        <end position="412"/>
    </location>
</feature>
<dbReference type="PRINTS" id="PR01007">
    <property type="entry name" value="FLGHOOKFLIK"/>
</dbReference>
<evidence type="ECO:0000256" key="1">
    <source>
        <dbReference type="ARBA" id="ARBA00003944"/>
    </source>
</evidence>
<gene>
    <name evidence="6" type="ORF">CUJ89_17000</name>
</gene>
<dbReference type="Gene3D" id="3.30.750.140">
    <property type="match status" value="1"/>
</dbReference>
<dbReference type="GO" id="GO:0009424">
    <property type="term" value="C:bacterial-type flagellum hook"/>
    <property type="evidence" value="ECO:0007669"/>
    <property type="project" value="InterPro"/>
</dbReference>
<dbReference type="PANTHER" id="PTHR37533:SF2">
    <property type="entry name" value="FLAGELLAR HOOK-LENGTH CONTROL PROTEIN"/>
    <property type="match status" value="1"/>
</dbReference>
<dbReference type="AlphaFoldDB" id="A0A2Z5MXC0"/>
<accession>A0A2Z5MXC0</accession>
<evidence type="ECO:0000259" key="5">
    <source>
        <dbReference type="Pfam" id="PF02120"/>
    </source>
</evidence>
<dbReference type="InterPro" id="IPR052563">
    <property type="entry name" value="FliK"/>
</dbReference>
<feature type="compositionally biased region" description="Low complexity" evidence="4">
    <location>
        <begin position="422"/>
        <end position="442"/>
    </location>
</feature>
<dbReference type="EMBL" id="CP024902">
    <property type="protein sequence ID" value="AXF22023.1"/>
    <property type="molecule type" value="Genomic_DNA"/>
</dbReference>
<proteinExistence type="inferred from homology"/>
<keyword evidence="3" id="KW-1005">Bacterial flagellum biogenesis</keyword>
<evidence type="ECO:0000313" key="7">
    <source>
        <dbReference type="Proteomes" id="UP000253104"/>
    </source>
</evidence>
<keyword evidence="6" id="KW-0969">Cilium</keyword>
<sequence length="451" mass="43475">MPPLPLLGALIDTAGAALKAARGSGSSATATGNDAATAVPFAQTLKQSVVTRHDAAHSGTPDASTKQASSKPAAGTKPSGADDDQSTDDANAATHPDAAALAAAAAVQAQLQARTDNATPADAASAAAATQKTAVSGQPDATATLADHAAKDAAAQPAAPASSRDALQAALAKLTGGSGAIAMPATGTTASASASASAPASTGSASAAAAPLTPKVPTFDRTLADAKGALATQQTPTQATAQALQADANAQSGAQHALAAASDATDPAASATLAAGATAAAAAQANLQLSPAASSIAAANAHVLAPHVGTADWTDALSQKVVFLSNAHQQSAELTLNPPDLGPLQVVLRVADNHAHALFVSQHAQVRDAVEAALPKLRDAMEAGGLGLGSATVSDGGFASQQQNPQQTNARGQSPRRGNGGSSAVDAPADAARSAPAAASVSRAGLVDTFA</sequence>
<keyword evidence="6" id="KW-0966">Cell projection</keyword>
<evidence type="ECO:0000256" key="4">
    <source>
        <dbReference type="SAM" id="MobiDB-lite"/>
    </source>
</evidence>
<evidence type="ECO:0000256" key="3">
    <source>
        <dbReference type="ARBA" id="ARBA00022795"/>
    </source>
</evidence>
<name>A0A2Z5MXC0_BURPY</name>
<feature type="region of interest" description="Disordered" evidence="4">
    <location>
        <begin position="50"/>
        <end position="92"/>
    </location>
</feature>
<organism evidence="6 7">
    <name type="scientific">Burkholderia pyrrocinia</name>
    <name type="common">Pseudomonas pyrrocinia</name>
    <dbReference type="NCBI Taxonomy" id="60550"/>
    <lineage>
        <taxon>Bacteria</taxon>
        <taxon>Pseudomonadati</taxon>
        <taxon>Pseudomonadota</taxon>
        <taxon>Betaproteobacteria</taxon>
        <taxon>Burkholderiales</taxon>
        <taxon>Burkholderiaceae</taxon>
        <taxon>Burkholderia</taxon>
        <taxon>Burkholderia cepacia complex</taxon>
    </lineage>
</organism>
<dbReference type="CDD" id="cd17470">
    <property type="entry name" value="T3SS_Flik_C"/>
    <property type="match status" value="1"/>
</dbReference>
<dbReference type="InterPro" id="IPR038610">
    <property type="entry name" value="FliK-like_C_sf"/>
</dbReference>
<dbReference type="Pfam" id="PF02120">
    <property type="entry name" value="Flg_hook"/>
    <property type="match status" value="1"/>
</dbReference>
<evidence type="ECO:0000256" key="2">
    <source>
        <dbReference type="ARBA" id="ARBA00009149"/>
    </source>
</evidence>
<reference evidence="6 7" key="1">
    <citation type="journal article" date="2018" name="ISME J.">
        <title>Involvement of Burkholderiaceae and sulfurous volatiles in disease-suppressive soils.</title>
        <authorList>
            <person name="Carrion V.J."/>
            <person name="Cordovez V."/>
            <person name="Tyc O."/>
            <person name="Etalo D.W."/>
            <person name="de Bruijn I."/>
            <person name="de Jager V.C."/>
            <person name="Medema M.H."/>
            <person name="Eberl L."/>
            <person name="Raaijmakers J.M."/>
        </authorList>
    </citation>
    <scope>NUCLEOTIDE SEQUENCE [LARGE SCALE GENOMIC DNA]</scope>
    <source>
        <strain evidence="7">mHSR5</strain>
    </source>
</reference>
<dbReference type="GO" id="GO:0044780">
    <property type="term" value="P:bacterial-type flagellum assembly"/>
    <property type="evidence" value="ECO:0007669"/>
    <property type="project" value="InterPro"/>
</dbReference>
<feature type="region of interest" description="Disordered" evidence="4">
    <location>
        <begin position="193"/>
        <end position="213"/>
    </location>
</feature>
<keyword evidence="6" id="KW-0282">Flagellum</keyword>
<dbReference type="Proteomes" id="UP000253104">
    <property type="component" value="Chromosome mHSR5_A"/>
</dbReference>
<comment type="similarity">
    <text evidence="2">Belongs to the FliK family.</text>
</comment>
<dbReference type="InterPro" id="IPR001635">
    <property type="entry name" value="Flag_hook_Flik"/>
</dbReference>
<evidence type="ECO:0000313" key="6">
    <source>
        <dbReference type="EMBL" id="AXF22023.1"/>
    </source>
</evidence>
<feature type="compositionally biased region" description="Polar residues" evidence="4">
    <location>
        <begin position="61"/>
        <end position="70"/>
    </location>
</feature>
<protein>
    <submittedName>
        <fullName evidence="6">Flagellar hook-length control protein FliK</fullName>
    </submittedName>
</protein>
<comment type="function">
    <text evidence="1">Controls the length of the flagellar hook.</text>
</comment>
<feature type="domain" description="Flagellar hook-length control protein-like C-terminal" evidence="5">
    <location>
        <begin position="325"/>
        <end position="401"/>
    </location>
</feature>
<feature type="compositionally biased region" description="Low complexity" evidence="4">
    <location>
        <begin position="193"/>
        <end position="211"/>
    </location>
</feature>
<dbReference type="PANTHER" id="PTHR37533">
    <property type="entry name" value="FLAGELLAR HOOK-LENGTH CONTROL PROTEIN"/>
    <property type="match status" value="1"/>
</dbReference>
<dbReference type="OrthoDB" id="8596319at2"/>
<dbReference type="RefSeq" id="WP_114178339.1">
    <property type="nucleotide sequence ID" value="NZ_CP024902.1"/>
</dbReference>
<dbReference type="InterPro" id="IPR021136">
    <property type="entry name" value="Flagellar_hook_control-like_C"/>
</dbReference>
<feature type="region of interest" description="Disordered" evidence="4">
    <location>
        <begin position="392"/>
        <end position="442"/>
    </location>
</feature>